<proteinExistence type="inferred from homology"/>
<dbReference type="Pfam" id="PF14798">
    <property type="entry name" value="Ca_hom_mod"/>
    <property type="match status" value="1"/>
</dbReference>
<evidence type="ECO:0000313" key="11">
    <source>
        <dbReference type="Proteomes" id="UP001176940"/>
    </source>
</evidence>
<comment type="caution">
    <text evidence="10">The sequence shown here is derived from an EMBL/GenBank/DDBJ whole genome shotgun (WGS) entry which is preliminary data.</text>
</comment>
<evidence type="ECO:0000256" key="9">
    <source>
        <dbReference type="SAM" id="Phobius"/>
    </source>
</evidence>
<dbReference type="InterPro" id="IPR029569">
    <property type="entry name" value="CALHM"/>
</dbReference>
<keyword evidence="4 9" id="KW-0812">Transmembrane</keyword>
<keyword evidence="6" id="KW-0406">Ion transport</keyword>
<comment type="subcellular location">
    <subcellularLocation>
        <location evidence="1">Membrane</location>
        <topology evidence="1">Multi-pass membrane protein</topology>
    </subcellularLocation>
</comment>
<dbReference type="Proteomes" id="UP001176940">
    <property type="component" value="Unassembled WGS sequence"/>
</dbReference>
<protein>
    <recommendedName>
        <fullName evidence="12">Calcium homeostasis modulator protein 6</fullName>
    </recommendedName>
</protein>
<dbReference type="PANTHER" id="PTHR32261:SF4">
    <property type="entry name" value="CALCIUM HOMEOSTASIS MODULATOR PROTEIN 6"/>
    <property type="match status" value="1"/>
</dbReference>
<evidence type="ECO:0000256" key="7">
    <source>
        <dbReference type="ARBA" id="ARBA00023136"/>
    </source>
</evidence>
<feature type="transmembrane region" description="Helical" evidence="9">
    <location>
        <begin position="187"/>
        <end position="206"/>
    </location>
</feature>
<feature type="transmembrane region" description="Helical" evidence="9">
    <location>
        <begin position="49"/>
        <end position="69"/>
    </location>
</feature>
<reference evidence="10" key="1">
    <citation type="submission" date="2023-07" db="EMBL/GenBank/DDBJ databases">
        <authorList>
            <person name="Stuckert A."/>
        </authorList>
    </citation>
    <scope>NUCLEOTIDE SEQUENCE</scope>
</reference>
<evidence type="ECO:0000256" key="3">
    <source>
        <dbReference type="ARBA" id="ARBA00022448"/>
    </source>
</evidence>
<sequence length="318" mass="36104">MENFKPLYALAVKYQTLLGYGALSLVAAVGENLFSSIVYKCPCNSWSHTYGLVFLLVPALLLFLLGFVLNIPLWKQVTGCCSTLAFERGLRYWCGKRLICFYIFLQVTFLSALPPLTWIALALLKVDFYECIVSGLPLDYIKGRFCGSNDVCIKELLLIPCASSVKLNLSKVELEHILGNIRAESQVLGWCIIASVLLIAVFVTCISRCQSPVGHLQLMFWKTYIENEQKFFDQDSKQHAAKLAERNVKSFFDQETQEKFSTPENKDWSSISTANTWDKKKTYYTSLHKFIERKDDYHTASTRSVLPPAEVNFTTSAF</sequence>
<evidence type="ECO:0008006" key="12">
    <source>
        <dbReference type="Google" id="ProtNLM"/>
    </source>
</evidence>
<evidence type="ECO:0000313" key="10">
    <source>
        <dbReference type="EMBL" id="CAJ0960499.1"/>
    </source>
</evidence>
<keyword evidence="8" id="KW-0407">Ion channel</keyword>
<accession>A0ABN9M9U0</accession>
<evidence type="ECO:0000256" key="5">
    <source>
        <dbReference type="ARBA" id="ARBA00022989"/>
    </source>
</evidence>
<evidence type="ECO:0000256" key="8">
    <source>
        <dbReference type="ARBA" id="ARBA00023303"/>
    </source>
</evidence>
<comment type="similarity">
    <text evidence="2">Belongs to the CALHM family.</text>
</comment>
<gene>
    <name evidence="10" type="ORF">RIMI_LOCUS17331496</name>
</gene>
<organism evidence="10 11">
    <name type="scientific">Ranitomeya imitator</name>
    <name type="common">mimic poison frog</name>
    <dbReference type="NCBI Taxonomy" id="111125"/>
    <lineage>
        <taxon>Eukaryota</taxon>
        <taxon>Metazoa</taxon>
        <taxon>Chordata</taxon>
        <taxon>Craniata</taxon>
        <taxon>Vertebrata</taxon>
        <taxon>Euteleostomi</taxon>
        <taxon>Amphibia</taxon>
        <taxon>Batrachia</taxon>
        <taxon>Anura</taxon>
        <taxon>Neobatrachia</taxon>
        <taxon>Hyloidea</taxon>
        <taxon>Dendrobatidae</taxon>
        <taxon>Dendrobatinae</taxon>
        <taxon>Ranitomeya</taxon>
    </lineage>
</organism>
<evidence type="ECO:0000256" key="6">
    <source>
        <dbReference type="ARBA" id="ARBA00023065"/>
    </source>
</evidence>
<keyword evidence="7 9" id="KW-0472">Membrane</keyword>
<feature type="transmembrane region" description="Helical" evidence="9">
    <location>
        <begin position="7"/>
        <end position="29"/>
    </location>
</feature>
<feature type="transmembrane region" description="Helical" evidence="9">
    <location>
        <begin position="98"/>
        <end position="120"/>
    </location>
</feature>
<name>A0ABN9M9U0_9NEOB</name>
<evidence type="ECO:0000256" key="1">
    <source>
        <dbReference type="ARBA" id="ARBA00004141"/>
    </source>
</evidence>
<evidence type="ECO:0000256" key="2">
    <source>
        <dbReference type="ARBA" id="ARBA00008497"/>
    </source>
</evidence>
<dbReference type="EMBL" id="CAUEEQ010050334">
    <property type="protein sequence ID" value="CAJ0960499.1"/>
    <property type="molecule type" value="Genomic_DNA"/>
</dbReference>
<evidence type="ECO:0000256" key="4">
    <source>
        <dbReference type="ARBA" id="ARBA00022692"/>
    </source>
</evidence>
<dbReference type="PANTHER" id="PTHR32261">
    <property type="entry name" value="CALCIUM HOMEOSTASIS MODULATOR PROTEIN"/>
    <property type="match status" value="1"/>
</dbReference>
<keyword evidence="5 9" id="KW-1133">Transmembrane helix</keyword>
<keyword evidence="3" id="KW-0813">Transport</keyword>
<keyword evidence="11" id="KW-1185">Reference proteome</keyword>